<protein>
    <submittedName>
        <fullName evidence="2">Protein phosphatase 2C family protein</fullName>
    </submittedName>
</protein>
<dbReference type="AlphaFoldDB" id="G7L4F6"/>
<dbReference type="HOGENOM" id="CLU_013173_12_1_1"/>
<organism evidence="2 5">
    <name type="scientific">Medicago truncatula</name>
    <name type="common">Barrel medic</name>
    <name type="synonym">Medicago tribuloides</name>
    <dbReference type="NCBI Taxonomy" id="3880"/>
    <lineage>
        <taxon>Eukaryota</taxon>
        <taxon>Viridiplantae</taxon>
        <taxon>Streptophyta</taxon>
        <taxon>Embryophyta</taxon>
        <taxon>Tracheophyta</taxon>
        <taxon>Spermatophyta</taxon>
        <taxon>Magnoliopsida</taxon>
        <taxon>eudicotyledons</taxon>
        <taxon>Gunneridae</taxon>
        <taxon>Pentapetalae</taxon>
        <taxon>rosids</taxon>
        <taxon>fabids</taxon>
        <taxon>Fabales</taxon>
        <taxon>Fabaceae</taxon>
        <taxon>Papilionoideae</taxon>
        <taxon>50 kb inversion clade</taxon>
        <taxon>NPAAA clade</taxon>
        <taxon>Hologalegina</taxon>
        <taxon>IRL clade</taxon>
        <taxon>Trifolieae</taxon>
        <taxon>Medicago</taxon>
    </lineage>
</organism>
<dbReference type="InterPro" id="IPR015655">
    <property type="entry name" value="PP2C"/>
</dbReference>
<name>G7L4F6_MEDTR</name>
<evidence type="ECO:0000313" key="4">
    <source>
        <dbReference type="EnsemblPlants" id="AES79290"/>
    </source>
</evidence>
<evidence type="ECO:0000313" key="6">
    <source>
        <dbReference type="Proteomes" id="UP000265566"/>
    </source>
</evidence>
<keyword evidence="5" id="KW-1185">Reference proteome</keyword>
<reference evidence="3" key="5">
    <citation type="journal article" date="2018" name="Nat. Plants">
        <title>Whole-genome landscape of Medicago truncatula symbiotic genes.</title>
        <authorList>
            <person name="Pecrix Y."/>
            <person name="Gamas P."/>
            <person name="Carrere S."/>
        </authorList>
    </citation>
    <scope>NUCLEOTIDE SEQUENCE</scope>
    <source>
        <tissue evidence="3">Leaves</tissue>
    </source>
</reference>
<reference evidence="6" key="4">
    <citation type="journal article" date="2018" name="Nat. Plants">
        <title>Whole-genome landscape of Medicago truncatula symbiotic genes.</title>
        <authorList>
            <person name="Pecrix Y."/>
            <person name="Staton S.E."/>
            <person name="Sallet E."/>
            <person name="Lelandais-Briere C."/>
            <person name="Moreau S."/>
            <person name="Carrere S."/>
            <person name="Blein T."/>
            <person name="Jardinaud M.F."/>
            <person name="Latrasse D."/>
            <person name="Zouine M."/>
            <person name="Zahm M."/>
            <person name="Kreplak J."/>
            <person name="Mayjonade B."/>
            <person name="Satge C."/>
            <person name="Perez M."/>
            <person name="Cauet S."/>
            <person name="Marande W."/>
            <person name="Chantry-Darmon C."/>
            <person name="Lopez-Roques C."/>
            <person name="Bouchez O."/>
            <person name="Berard A."/>
            <person name="Debelle F."/>
            <person name="Munos S."/>
            <person name="Bendahmane A."/>
            <person name="Berges H."/>
            <person name="Niebel A."/>
            <person name="Buitink J."/>
            <person name="Frugier F."/>
            <person name="Benhamed M."/>
            <person name="Crespi M."/>
            <person name="Gouzy J."/>
            <person name="Gamas P."/>
        </authorList>
    </citation>
    <scope>NUCLEOTIDE SEQUENCE [LARGE SCALE GENOMIC DNA]</scope>
    <source>
        <strain evidence="6">cv. Jemalong A17</strain>
    </source>
</reference>
<dbReference type="CDD" id="cd00143">
    <property type="entry name" value="PP2Cc"/>
    <property type="match status" value="1"/>
</dbReference>
<dbReference type="Proteomes" id="UP000002051">
    <property type="component" value="Unassembled WGS sequence"/>
</dbReference>
<evidence type="ECO:0000259" key="1">
    <source>
        <dbReference type="PROSITE" id="PS51746"/>
    </source>
</evidence>
<dbReference type="SMART" id="SM00332">
    <property type="entry name" value="PP2Cc"/>
    <property type="match status" value="1"/>
</dbReference>
<dbReference type="GO" id="GO:0007165">
    <property type="term" value="P:signal transduction"/>
    <property type="evidence" value="ECO:0000318"/>
    <property type="project" value="GO_Central"/>
</dbReference>
<dbReference type="PaxDb" id="3880-AES79290"/>
<keyword evidence="3" id="KW-0378">Hydrolase</keyword>
<reference evidence="2 5" key="2">
    <citation type="journal article" date="2014" name="BMC Genomics">
        <title>An improved genome release (version Mt4.0) for the model legume Medicago truncatula.</title>
        <authorList>
            <person name="Tang H."/>
            <person name="Krishnakumar V."/>
            <person name="Bidwell S."/>
            <person name="Rosen B."/>
            <person name="Chan A."/>
            <person name="Zhou S."/>
            <person name="Gentzbittel L."/>
            <person name="Childs K.L."/>
            <person name="Yandell M."/>
            <person name="Gundlach H."/>
            <person name="Mayer K.F."/>
            <person name="Schwartz D.C."/>
            <person name="Town C.D."/>
        </authorList>
    </citation>
    <scope>GENOME REANNOTATION</scope>
    <source>
        <strain evidence="4 5">cv. Jemalong A17</strain>
    </source>
</reference>
<evidence type="ECO:0000313" key="3">
    <source>
        <dbReference type="EMBL" id="RHN46095.1"/>
    </source>
</evidence>
<dbReference type="EnsemblPlants" id="AES79290">
    <property type="protein sequence ID" value="AES79290"/>
    <property type="gene ID" value="MTR_7g060770"/>
</dbReference>
<sequence>MGNKISNLCLCSAGTGDISGRLQNTFTLLSKKHDKAICNSISYVRPNPPRISNDTFSDDDDTTLMTFRSVAGATVSANSSSTPSISLDDSLQHSTVLDSSASFESFGSFTSTMMHPQYQNPHNPRTSSVCTSIEEGLSSSPFDRVFNSNSIEKCLEQMKVNKPNKISLKKVLGRVFSNAVSFGKGSFFKKNDNVNANANARVSCSTSLSDELRLHDNNYLDDDGDGCGSDNLLMVCENLHMAQGKGGEDRMHIVICEDHGWVYVGIYDGFNGPDATDYLLHNMFYVVHDELKRFLCNQNSKNVKSEDFSHSDVLEALSEAMRKTENAFLKIIDEMIAHNPVLAMMGSCVLVMLMKGQDVYLMNVGDSRAVLATRIGNPLQLTMDHSTHVKEEVYRIRQEHPDDPSAITKGRVKGYLNVTRAFGAGFLKHPKQNDAMLETFKVNYIGESPYITCSPSLYHHRLNSSDKFLILSSDGLYQYFTNEEAMAKVESFITMFPDKNPAQLLTEEALSHAAKKAGIEFHELLDIPQGERRLYHDDISIVIISLEGKIWRSLL</sequence>
<reference evidence="2 5" key="1">
    <citation type="journal article" date="2011" name="Nature">
        <title>The Medicago genome provides insight into the evolution of rhizobial symbioses.</title>
        <authorList>
            <person name="Young N.D."/>
            <person name="Debelle F."/>
            <person name="Oldroyd G.E."/>
            <person name="Geurts R."/>
            <person name="Cannon S.B."/>
            <person name="Udvardi M.K."/>
            <person name="Benedito V.A."/>
            <person name="Mayer K.F."/>
            <person name="Gouzy J."/>
            <person name="Schoof H."/>
            <person name="Van de Peer Y."/>
            <person name="Proost S."/>
            <person name="Cook D.R."/>
            <person name="Meyers B.C."/>
            <person name="Spannagl M."/>
            <person name="Cheung F."/>
            <person name="De Mita S."/>
            <person name="Krishnakumar V."/>
            <person name="Gundlach H."/>
            <person name="Zhou S."/>
            <person name="Mudge J."/>
            <person name="Bharti A.K."/>
            <person name="Murray J.D."/>
            <person name="Naoumkina M.A."/>
            <person name="Rosen B."/>
            <person name="Silverstein K.A."/>
            <person name="Tang H."/>
            <person name="Rombauts S."/>
            <person name="Zhao P.X."/>
            <person name="Zhou P."/>
            <person name="Barbe V."/>
            <person name="Bardou P."/>
            <person name="Bechner M."/>
            <person name="Bellec A."/>
            <person name="Berger A."/>
            <person name="Berges H."/>
            <person name="Bidwell S."/>
            <person name="Bisseling T."/>
            <person name="Choisne N."/>
            <person name="Couloux A."/>
            <person name="Denny R."/>
            <person name="Deshpande S."/>
            <person name="Dai X."/>
            <person name="Doyle J.J."/>
            <person name="Dudez A.M."/>
            <person name="Farmer A.D."/>
            <person name="Fouteau S."/>
            <person name="Franken C."/>
            <person name="Gibelin C."/>
            <person name="Gish J."/>
            <person name="Goldstein S."/>
            <person name="Gonzalez A.J."/>
            <person name="Green P.J."/>
            <person name="Hallab A."/>
            <person name="Hartog M."/>
            <person name="Hua A."/>
            <person name="Humphray S.J."/>
            <person name="Jeong D.H."/>
            <person name="Jing Y."/>
            <person name="Jocker A."/>
            <person name="Kenton S.M."/>
            <person name="Kim D.J."/>
            <person name="Klee K."/>
            <person name="Lai H."/>
            <person name="Lang C."/>
            <person name="Lin S."/>
            <person name="Macmil S.L."/>
            <person name="Magdelenat G."/>
            <person name="Matthews L."/>
            <person name="McCorrison J."/>
            <person name="Monaghan E.L."/>
            <person name="Mun J.H."/>
            <person name="Najar F.Z."/>
            <person name="Nicholson C."/>
            <person name="Noirot C."/>
            <person name="O'Bleness M."/>
            <person name="Paule C.R."/>
            <person name="Poulain J."/>
            <person name="Prion F."/>
            <person name="Qin B."/>
            <person name="Qu C."/>
            <person name="Retzel E.F."/>
            <person name="Riddle C."/>
            <person name="Sallet E."/>
            <person name="Samain S."/>
            <person name="Samson N."/>
            <person name="Sanders I."/>
            <person name="Saurat O."/>
            <person name="Scarpelli C."/>
            <person name="Schiex T."/>
            <person name="Segurens B."/>
            <person name="Severin A.J."/>
            <person name="Sherrier D.J."/>
            <person name="Shi R."/>
            <person name="Sims S."/>
            <person name="Singer S.R."/>
            <person name="Sinharoy S."/>
            <person name="Sterck L."/>
            <person name="Viollet A."/>
            <person name="Wang B.B."/>
            <person name="Wang K."/>
            <person name="Wang M."/>
            <person name="Wang X."/>
            <person name="Warfsmann J."/>
            <person name="Weissenbach J."/>
            <person name="White D.D."/>
            <person name="White J.D."/>
            <person name="Wiley G.B."/>
            <person name="Wincker P."/>
            <person name="Xing Y."/>
            <person name="Yang L."/>
            <person name="Yao Z."/>
            <person name="Ying F."/>
            <person name="Zhai J."/>
            <person name="Zhou L."/>
            <person name="Zuber A."/>
            <person name="Denarie J."/>
            <person name="Dixon R.A."/>
            <person name="May G.D."/>
            <person name="Schwartz D.C."/>
            <person name="Rogers J."/>
            <person name="Quetier F."/>
            <person name="Town C.D."/>
            <person name="Roe B.A."/>
        </authorList>
    </citation>
    <scope>NUCLEOTIDE SEQUENCE [LARGE SCALE GENOMIC DNA]</scope>
    <source>
        <strain evidence="2">A17</strain>
        <strain evidence="4 5">cv. Jemalong A17</strain>
    </source>
</reference>
<gene>
    <name evidence="4" type="primary">11408575</name>
    <name evidence="2" type="ordered locus">MTR_7g060770</name>
    <name evidence="3" type="ORF">MtrunA17_Chr7g0238501</name>
</gene>
<dbReference type="KEGG" id="mtr:11408575"/>
<dbReference type="STRING" id="3880.G7L4F6"/>
<dbReference type="PROSITE" id="PS51746">
    <property type="entry name" value="PPM_2"/>
    <property type="match status" value="1"/>
</dbReference>
<dbReference type="OMA" id="SICYVRP"/>
<dbReference type="GO" id="GO:0004722">
    <property type="term" value="F:protein serine/threonine phosphatase activity"/>
    <property type="evidence" value="ECO:0000318"/>
    <property type="project" value="GO_Central"/>
</dbReference>
<evidence type="ECO:0000313" key="2">
    <source>
        <dbReference type="EMBL" id="AES79290.1"/>
    </source>
</evidence>
<dbReference type="EMBL" id="CM001223">
    <property type="protein sequence ID" value="AES79290.1"/>
    <property type="molecule type" value="Genomic_DNA"/>
</dbReference>
<feature type="domain" description="PPM-type phosphatase" evidence="1">
    <location>
        <begin position="232"/>
        <end position="546"/>
    </location>
</feature>
<dbReference type="Gramene" id="rna40535">
    <property type="protein sequence ID" value="RHN46095.1"/>
    <property type="gene ID" value="gene40535"/>
</dbReference>
<evidence type="ECO:0000313" key="5">
    <source>
        <dbReference type="Proteomes" id="UP000002051"/>
    </source>
</evidence>
<dbReference type="InterPro" id="IPR036457">
    <property type="entry name" value="PPM-type-like_dom_sf"/>
</dbReference>
<dbReference type="PANTHER" id="PTHR13832">
    <property type="entry name" value="PROTEIN PHOSPHATASE 2C"/>
    <property type="match status" value="1"/>
</dbReference>
<dbReference type="SUPFAM" id="SSF81606">
    <property type="entry name" value="PP2C-like"/>
    <property type="match status" value="1"/>
</dbReference>
<dbReference type="InterPro" id="IPR001932">
    <property type="entry name" value="PPM-type_phosphatase-like_dom"/>
</dbReference>
<dbReference type="Pfam" id="PF00481">
    <property type="entry name" value="PP2C"/>
    <property type="match status" value="1"/>
</dbReference>
<dbReference type="EMBL" id="PSQE01000007">
    <property type="protein sequence ID" value="RHN46095.1"/>
    <property type="molecule type" value="Genomic_DNA"/>
</dbReference>
<dbReference type="Proteomes" id="UP000265566">
    <property type="component" value="Chromosome 7"/>
</dbReference>
<dbReference type="Gene3D" id="3.60.40.10">
    <property type="entry name" value="PPM-type phosphatase domain"/>
    <property type="match status" value="1"/>
</dbReference>
<proteinExistence type="predicted"/>
<dbReference type="PANTHER" id="PTHR13832:SF833">
    <property type="entry name" value="PROTEIN PHOSPHATASE 2C-LIKE PROTEIN"/>
    <property type="match status" value="1"/>
</dbReference>
<reference evidence="4" key="3">
    <citation type="submission" date="2015-04" db="UniProtKB">
        <authorList>
            <consortium name="EnsemblPlants"/>
        </authorList>
    </citation>
    <scope>IDENTIFICATION</scope>
    <source>
        <strain evidence="4">cv. Jemalong A17</strain>
    </source>
</reference>
<accession>G7L4F6</accession>
<dbReference type="eggNOG" id="KOG0700">
    <property type="taxonomic scope" value="Eukaryota"/>
</dbReference>
<dbReference type="OrthoDB" id="420076at2759"/>